<dbReference type="STRING" id="62062.ENSHHUP00000000061"/>
<dbReference type="InterPro" id="IPR036034">
    <property type="entry name" value="PDZ_sf"/>
</dbReference>
<dbReference type="SUPFAM" id="SSF50156">
    <property type="entry name" value="PDZ domain-like"/>
    <property type="match status" value="1"/>
</dbReference>
<dbReference type="GO" id="GO:0005096">
    <property type="term" value="F:GTPase activator activity"/>
    <property type="evidence" value="ECO:0007669"/>
    <property type="project" value="TreeGrafter"/>
</dbReference>
<dbReference type="Proteomes" id="UP000314982">
    <property type="component" value="Unassembled WGS sequence"/>
</dbReference>
<dbReference type="Gene3D" id="2.30.42.10">
    <property type="match status" value="1"/>
</dbReference>
<dbReference type="GO" id="GO:0007186">
    <property type="term" value="P:G protein-coupled receptor signaling pathway"/>
    <property type="evidence" value="ECO:0007669"/>
    <property type="project" value="TreeGrafter"/>
</dbReference>
<proteinExistence type="predicted"/>
<dbReference type="GO" id="GO:0005085">
    <property type="term" value="F:guanyl-nucleotide exchange factor activity"/>
    <property type="evidence" value="ECO:0007669"/>
    <property type="project" value="TreeGrafter"/>
</dbReference>
<dbReference type="PROSITE" id="PS50186">
    <property type="entry name" value="DEP"/>
    <property type="match status" value="2"/>
</dbReference>
<evidence type="ECO:0000259" key="1">
    <source>
        <dbReference type="PROSITE" id="PS50186"/>
    </source>
</evidence>
<dbReference type="SMART" id="SM00049">
    <property type="entry name" value="DEP"/>
    <property type="match status" value="2"/>
</dbReference>
<dbReference type="Pfam" id="PF00610">
    <property type="entry name" value="DEP"/>
    <property type="match status" value="2"/>
</dbReference>
<dbReference type="PANTHER" id="PTHR22829">
    <property type="entry name" value="DEP DOMAIN PROTEIN"/>
    <property type="match status" value="1"/>
</dbReference>
<dbReference type="Gene3D" id="1.10.10.10">
    <property type="entry name" value="Winged helix-like DNA-binding domain superfamily/Winged helix DNA-binding domain"/>
    <property type="match status" value="2"/>
</dbReference>
<dbReference type="SUPFAM" id="SSF46785">
    <property type="entry name" value="Winged helix' DNA-binding domain"/>
    <property type="match status" value="2"/>
</dbReference>
<reference evidence="3" key="1">
    <citation type="submission" date="2018-06" db="EMBL/GenBank/DDBJ databases">
        <title>Genome assembly of Danube salmon.</title>
        <authorList>
            <person name="Macqueen D.J."/>
            <person name="Gundappa M.K."/>
        </authorList>
    </citation>
    <scope>NUCLEOTIDE SEQUENCE [LARGE SCALE GENOMIC DNA]</scope>
</reference>
<accession>A0A4W5JK97</accession>
<reference evidence="2" key="3">
    <citation type="submission" date="2025-09" db="UniProtKB">
        <authorList>
            <consortium name="Ensembl"/>
        </authorList>
    </citation>
    <scope>IDENTIFICATION</scope>
</reference>
<keyword evidence="3" id="KW-1185">Reference proteome</keyword>
<sequence length="284" mass="32678">MKKMESSINIKAKTRLHKAEIMIAVEQLRLHDGKRIKDRRYHLRTYPNYFVAQELRDWLISHKEALNQATAVCLMQHLMDHDIVHTMYPMFKDAKLLYCFRKDDGIFPFNTVKVFIQGQRLSKQDSMLQLREAQGVAYQCSFPGCQLIDWLLQNGKTESRRQGLELCRALLEHGIIHPVVRCYFLTFGPLHLAPELRSTLRHFLMSSLLFYNVFYKMLTGTVHTKWKLQTVMGDAVGWGFVVRGMAPVYIQAVDPGSPAAAAGVKVTQTNIVNPSRILWLLASN</sequence>
<dbReference type="InterPro" id="IPR000591">
    <property type="entry name" value="DEP_dom"/>
</dbReference>
<feature type="domain" description="DEP" evidence="1">
    <location>
        <begin position="141"/>
        <end position="179"/>
    </location>
</feature>
<evidence type="ECO:0000313" key="2">
    <source>
        <dbReference type="Ensembl" id="ENSHHUP00000000061.1"/>
    </source>
</evidence>
<dbReference type="GO" id="GO:0023051">
    <property type="term" value="P:regulation of signaling"/>
    <property type="evidence" value="ECO:0007669"/>
    <property type="project" value="TreeGrafter"/>
</dbReference>
<dbReference type="Ensembl" id="ENSHHUT00000000059.1">
    <property type="protein sequence ID" value="ENSHHUP00000000061.1"/>
    <property type="gene ID" value="ENSHHUG00000000011.1"/>
</dbReference>
<dbReference type="PANTHER" id="PTHR22829:SF7">
    <property type="entry name" value="DEP DOMAIN-CONTAINING MTOR-INTERACTING PROTEIN"/>
    <property type="match status" value="1"/>
</dbReference>
<dbReference type="GeneTree" id="ENSGT00940000164411"/>
<dbReference type="InterPro" id="IPR036388">
    <property type="entry name" value="WH-like_DNA-bd_sf"/>
</dbReference>
<dbReference type="InterPro" id="IPR036390">
    <property type="entry name" value="WH_DNA-bd_sf"/>
</dbReference>
<dbReference type="GO" id="GO:0005886">
    <property type="term" value="C:plasma membrane"/>
    <property type="evidence" value="ECO:0007669"/>
    <property type="project" value="TreeGrafter"/>
</dbReference>
<organism evidence="2 3">
    <name type="scientific">Hucho hucho</name>
    <name type="common">huchen</name>
    <dbReference type="NCBI Taxonomy" id="62062"/>
    <lineage>
        <taxon>Eukaryota</taxon>
        <taxon>Metazoa</taxon>
        <taxon>Chordata</taxon>
        <taxon>Craniata</taxon>
        <taxon>Vertebrata</taxon>
        <taxon>Euteleostomi</taxon>
        <taxon>Actinopterygii</taxon>
        <taxon>Neopterygii</taxon>
        <taxon>Teleostei</taxon>
        <taxon>Protacanthopterygii</taxon>
        <taxon>Salmoniformes</taxon>
        <taxon>Salmonidae</taxon>
        <taxon>Salmoninae</taxon>
        <taxon>Hucho</taxon>
    </lineage>
</organism>
<dbReference type="AlphaFoldDB" id="A0A4W5JK97"/>
<protein>
    <submittedName>
        <fullName evidence="2">Si:dkeyp-97e7.9</fullName>
    </submittedName>
</protein>
<reference evidence="2" key="2">
    <citation type="submission" date="2025-08" db="UniProtKB">
        <authorList>
            <consortium name="Ensembl"/>
        </authorList>
    </citation>
    <scope>IDENTIFICATION</scope>
</reference>
<feature type="domain" description="DEP" evidence="1">
    <location>
        <begin position="30"/>
        <end position="102"/>
    </location>
</feature>
<dbReference type="GO" id="GO:0035556">
    <property type="term" value="P:intracellular signal transduction"/>
    <property type="evidence" value="ECO:0007669"/>
    <property type="project" value="InterPro"/>
</dbReference>
<evidence type="ECO:0000313" key="3">
    <source>
        <dbReference type="Proteomes" id="UP000314982"/>
    </source>
</evidence>
<name>A0A4W5JK97_9TELE</name>
<dbReference type="InterPro" id="IPR051832">
    <property type="entry name" value="mTOR-Rac_regulators"/>
</dbReference>